<accession>A0ABW7GK15</accession>
<keyword evidence="1" id="KW-0472">Membrane</keyword>
<evidence type="ECO:0008006" key="4">
    <source>
        <dbReference type="Google" id="ProtNLM"/>
    </source>
</evidence>
<evidence type="ECO:0000313" key="3">
    <source>
        <dbReference type="Proteomes" id="UP001606302"/>
    </source>
</evidence>
<proteinExistence type="predicted"/>
<comment type="caution">
    <text evidence="2">The sequence shown here is derived from an EMBL/GenBank/DDBJ whole genome shotgun (WGS) entry which is preliminary data.</text>
</comment>
<keyword evidence="3" id="KW-1185">Reference proteome</keyword>
<keyword evidence="1" id="KW-1133">Transmembrane helix</keyword>
<dbReference type="RefSeq" id="WP_394511158.1">
    <property type="nucleotide sequence ID" value="NZ_JBIGHX010000003.1"/>
</dbReference>
<evidence type="ECO:0000256" key="1">
    <source>
        <dbReference type="SAM" id="Phobius"/>
    </source>
</evidence>
<sequence>MLPLIPIAVQLAQFAPSLLRFFKAGDASTAVADQVASLAQQVSGAKTPAEALEAIKANAELQQQFNLRAMELDAQLDLAYLADRQSARARDIEFIKAGQHNTRADVMVGLAALGLIACLVVLTVFRGSIPGEVIGLISTIASLFGVCMRDAYQFEFGSSRGSREKDQLLQHRSGA</sequence>
<name>A0ABW7GK15_9BURK</name>
<dbReference type="EMBL" id="JBIGHX010000003">
    <property type="protein sequence ID" value="MFG6462295.1"/>
    <property type="molecule type" value="Genomic_DNA"/>
</dbReference>
<keyword evidence="1" id="KW-0812">Transmembrane</keyword>
<evidence type="ECO:0000313" key="2">
    <source>
        <dbReference type="EMBL" id="MFG6462295.1"/>
    </source>
</evidence>
<feature type="transmembrane region" description="Helical" evidence="1">
    <location>
        <begin position="106"/>
        <end position="127"/>
    </location>
</feature>
<dbReference type="Proteomes" id="UP001606302">
    <property type="component" value="Unassembled WGS sequence"/>
</dbReference>
<organism evidence="2 3">
    <name type="scientific">Pelomonas lactea</name>
    <dbReference type="NCBI Taxonomy" id="3299030"/>
    <lineage>
        <taxon>Bacteria</taxon>
        <taxon>Pseudomonadati</taxon>
        <taxon>Pseudomonadota</taxon>
        <taxon>Betaproteobacteria</taxon>
        <taxon>Burkholderiales</taxon>
        <taxon>Sphaerotilaceae</taxon>
        <taxon>Roseateles</taxon>
    </lineage>
</organism>
<feature type="transmembrane region" description="Helical" evidence="1">
    <location>
        <begin position="133"/>
        <end position="152"/>
    </location>
</feature>
<protein>
    <recommendedName>
        <fullName evidence="4">DUF4337 domain-containing protein</fullName>
    </recommendedName>
</protein>
<reference evidence="2 3" key="1">
    <citation type="submission" date="2024-08" db="EMBL/GenBank/DDBJ databases">
        <authorList>
            <person name="Lu H."/>
        </authorList>
    </citation>
    <scope>NUCLEOTIDE SEQUENCE [LARGE SCALE GENOMIC DNA]</scope>
    <source>
        <strain evidence="2 3">DXS20W</strain>
    </source>
</reference>
<gene>
    <name evidence="2" type="ORF">ACG04Q_12005</name>
</gene>